<evidence type="ECO:0000256" key="1">
    <source>
        <dbReference type="SAM" id="Phobius"/>
    </source>
</evidence>
<gene>
    <name evidence="2" type="ORF">KC729_00715</name>
</gene>
<sequence>MFEWILLVVATLAGGVVLARPAWVGYARGFSGSTLLGFVLLSVGMTSPLLFRLHQMMLDSGAGPDAFIGVWNLWWTKQALLHGMNPFFTSWLYYPSGTSLALHTHAVTYGVATLPLQIVFGSEGGTKLYGIYNLILLASFSLTGYFTYRLALHESQHRGASILAGLIMAFCAFRFANTVRLHVIATELLVLTTWAAVVWVHRPNAMRLLGLLGAGFLLAHASLEYTVIALLVFGWITLSRIFPSRLRPAPLPSPGSSEGRRAILRAAYHEDKPPSPRARRFAWVGIAVLALAAWPLGSAVVRRVAAGGTGFDPRLGLYFSADLLDLFLPNPRHPLWGATFSQ</sequence>
<name>A0A956LVM2_UNCEI</name>
<evidence type="ECO:0000313" key="3">
    <source>
        <dbReference type="Proteomes" id="UP000697710"/>
    </source>
</evidence>
<organism evidence="2 3">
    <name type="scientific">Eiseniibacteriota bacterium</name>
    <dbReference type="NCBI Taxonomy" id="2212470"/>
    <lineage>
        <taxon>Bacteria</taxon>
        <taxon>Candidatus Eiseniibacteriota</taxon>
    </lineage>
</organism>
<dbReference type="Proteomes" id="UP000697710">
    <property type="component" value="Unassembled WGS sequence"/>
</dbReference>
<reference evidence="2" key="1">
    <citation type="submission" date="2020-04" db="EMBL/GenBank/DDBJ databases">
        <authorList>
            <person name="Zhang T."/>
        </authorList>
    </citation>
    <scope>NUCLEOTIDE SEQUENCE</scope>
    <source>
        <strain evidence="2">HKST-UBA01</strain>
    </source>
</reference>
<feature type="non-terminal residue" evidence="2">
    <location>
        <position position="342"/>
    </location>
</feature>
<keyword evidence="1" id="KW-0472">Membrane</keyword>
<accession>A0A956LVM2</accession>
<proteinExistence type="predicted"/>
<feature type="transmembrane region" description="Helical" evidence="1">
    <location>
        <begin position="29"/>
        <end position="51"/>
    </location>
</feature>
<evidence type="ECO:0008006" key="4">
    <source>
        <dbReference type="Google" id="ProtNLM"/>
    </source>
</evidence>
<keyword evidence="1" id="KW-1133">Transmembrane helix</keyword>
<feature type="transmembrane region" description="Helical" evidence="1">
    <location>
        <begin position="160"/>
        <end position="176"/>
    </location>
</feature>
<protein>
    <recommendedName>
        <fullName evidence="4">Glycosyltransferase RgtA/B/C/D-like domain-containing protein</fullName>
    </recommendedName>
</protein>
<feature type="transmembrane region" description="Helical" evidence="1">
    <location>
        <begin position="91"/>
        <end position="111"/>
    </location>
</feature>
<feature type="transmembrane region" description="Helical" evidence="1">
    <location>
        <begin position="131"/>
        <end position="148"/>
    </location>
</feature>
<comment type="caution">
    <text evidence="2">The sequence shown here is derived from an EMBL/GenBank/DDBJ whole genome shotgun (WGS) entry which is preliminary data.</text>
</comment>
<feature type="transmembrane region" description="Helical" evidence="1">
    <location>
        <begin position="281"/>
        <end position="301"/>
    </location>
</feature>
<feature type="transmembrane region" description="Helical" evidence="1">
    <location>
        <begin position="182"/>
        <end position="201"/>
    </location>
</feature>
<reference evidence="2" key="2">
    <citation type="journal article" date="2021" name="Microbiome">
        <title>Successional dynamics and alternative stable states in a saline activated sludge microbial community over 9 years.</title>
        <authorList>
            <person name="Wang Y."/>
            <person name="Ye J."/>
            <person name="Ju F."/>
            <person name="Liu L."/>
            <person name="Boyd J.A."/>
            <person name="Deng Y."/>
            <person name="Parks D.H."/>
            <person name="Jiang X."/>
            <person name="Yin X."/>
            <person name="Woodcroft B.J."/>
            <person name="Tyson G.W."/>
            <person name="Hugenholtz P."/>
            <person name="Polz M.F."/>
            <person name="Zhang T."/>
        </authorList>
    </citation>
    <scope>NUCLEOTIDE SEQUENCE</scope>
    <source>
        <strain evidence="2">HKST-UBA01</strain>
    </source>
</reference>
<feature type="transmembrane region" description="Helical" evidence="1">
    <location>
        <begin position="208"/>
        <end position="236"/>
    </location>
</feature>
<dbReference type="AlphaFoldDB" id="A0A956LVM2"/>
<evidence type="ECO:0000313" key="2">
    <source>
        <dbReference type="EMBL" id="MCA9726173.1"/>
    </source>
</evidence>
<dbReference type="EMBL" id="JAGQHR010000008">
    <property type="protein sequence ID" value="MCA9726173.1"/>
    <property type="molecule type" value="Genomic_DNA"/>
</dbReference>
<keyword evidence="1" id="KW-0812">Transmembrane</keyword>